<dbReference type="EMBL" id="ML122306">
    <property type="protein sequence ID" value="RPD54415.1"/>
    <property type="molecule type" value="Genomic_DNA"/>
</dbReference>
<accession>A0A5C2RV07</accession>
<feature type="domain" description="GATOR2 complex protein MIO zinc-ribbon like" evidence="5">
    <location>
        <begin position="1050"/>
        <end position="1139"/>
    </location>
</feature>
<evidence type="ECO:0000256" key="2">
    <source>
        <dbReference type="ARBA" id="ARBA00022574"/>
    </source>
</evidence>
<feature type="region of interest" description="Disordered" evidence="4">
    <location>
        <begin position="724"/>
        <end position="744"/>
    </location>
</feature>
<dbReference type="STRING" id="1328759.A0A5C2RV07"/>
<sequence length="1142" mass="125838">MVAQSDKRLIWHPRGQNKFIVGGSTQITLYEWLPRSSEIKQVASQLELTQMKCFAWSPDPVLDDLLAVGFSNGRVDLLRFEASKHAHNSAAVSLPARNTRACNVVAFSPANPNYLAVGLDKVRNDPSLVIWDIESTLPALSFHATPDSKSPTRHLPLLPRGDAPRTGADTRVLQQHASAEVVSTLAWLPNNSQLLLAGISHRWLQLYDLRSLTSSPLKAASKVHGIATDPFDAHRVACYSEGIVSIWDIRRFTQPVLTFTSKDASADGADGVVPVHSGTRGKAAQPASAAVVPLAHVEFSSTRRGTLATLERDASHVRFWDITEAHFVESIQESSRSRDSSQSGSRAARTSWVKPWAGTSSGATRSSPPPPPTPGEYPPYNLILSDTRRTKAFSRAFSSFALVPSSKPHPLTSDVMIVNKDGDLELYAVHDTPLHPPWSSRGDLALGVGCSYTIIPGIIDPTPPREPWDLLATRPSGPDSRAYSRERDSPPFYAQAPTFGRGDEDGFPALGSVPATPVERGSSGRRRQRTLMPDNGISAKELPFEHTAHGKGHAHKRSRGHGHGRDHEHDAPHPHAPPTTPRTVTLALDDADSKTKHPKRSATIKALQHVVEWDISMLMRRRAMLAYGLMDPKYNSLIAQTTTPDNPAISELWLWIHHSQRLTTSPSPVVEGYNFSYQGLSGIWEGFKPIRPSPPSGHPTPRLSTRSTLFDGPLASPLLAPLSLEVPPHRSSSKHTGRKRSQVPASNLPEDFLAAIEELNARSGNPDNVAAWKPSVTTGRLSQRRFALQLCGWSLAQDVLERAISGWEKENKHSQAACWLVFTEQHKQAIEMLMRSKDESHHMMSGMVAALTSNSTRNPELLQHCERLTVRLQDPYLRALLTHLTVRDWTEVLQEELLPLRERLAIAFQFLDDKDVSSYLRRIADRAIHDGDIDGLFITGLTGAGMDLLQAYVDTSGDVQTAALLASLPPLLARETRAARWMNAYRDLLDGWRLFHHRCQLDIERGKILKDAIECGEIQPFDWAPKQILLRCNYCGKSMEPPFPAEGNPRATLCPHCSRPLPRCSVCLMTLNLAPENARGQNALSGMPSETLQEALVFCQTCRHGGHASHIMEWFYGEGGAASRAHGTCPIAGCECHCADEM</sequence>
<feature type="compositionally biased region" description="Pro residues" evidence="4">
    <location>
        <begin position="367"/>
        <end position="377"/>
    </location>
</feature>
<dbReference type="Pfam" id="PF21719">
    <property type="entry name" value="MIOS_a-sol"/>
    <property type="match status" value="1"/>
</dbReference>
<dbReference type="InterPro" id="IPR037593">
    <property type="entry name" value="MIOS/Sea4"/>
</dbReference>
<dbReference type="OrthoDB" id="341486at2759"/>
<dbReference type="Gene3D" id="2.130.10.10">
    <property type="entry name" value="YVTN repeat-like/Quinoprotein amine dehydrogenase"/>
    <property type="match status" value="2"/>
</dbReference>
<dbReference type="GO" id="GO:1904263">
    <property type="term" value="P:positive regulation of TORC1 signaling"/>
    <property type="evidence" value="ECO:0007669"/>
    <property type="project" value="TreeGrafter"/>
</dbReference>
<dbReference type="Pfam" id="PF21720">
    <property type="entry name" value="MIOS_WD40"/>
    <property type="match status" value="1"/>
</dbReference>
<dbReference type="AlphaFoldDB" id="A0A5C2RV07"/>
<dbReference type="PANTHER" id="PTHR16453:SF9">
    <property type="entry name" value="GATOR COMPLEX PROTEIN MIOS"/>
    <property type="match status" value="1"/>
</dbReference>
<organism evidence="7 8">
    <name type="scientific">Lentinus tigrinus ALCF2SS1-6</name>
    <dbReference type="NCBI Taxonomy" id="1328759"/>
    <lineage>
        <taxon>Eukaryota</taxon>
        <taxon>Fungi</taxon>
        <taxon>Dikarya</taxon>
        <taxon>Basidiomycota</taxon>
        <taxon>Agaricomycotina</taxon>
        <taxon>Agaricomycetes</taxon>
        <taxon>Polyporales</taxon>
        <taxon>Polyporaceae</taxon>
        <taxon>Lentinus</taxon>
    </lineage>
</organism>
<feature type="region of interest" description="Disordered" evidence="4">
    <location>
        <begin position="688"/>
        <end position="707"/>
    </location>
</feature>
<dbReference type="InterPro" id="IPR049092">
    <property type="entry name" value="MIOS_a-sol"/>
</dbReference>
<proteinExistence type="inferred from homology"/>
<keyword evidence="3" id="KW-0677">Repeat</keyword>
<feature type="region of interest" description="Disordered" evidence="4">
    <location>
        <begin position="331"/>
        <end position="380"/>
    </location>
</feature>
<evidence type="ECO:0000313" key="7">
    <source>
        <dbReference type="EMBL" id="RPD54415.1"/>
    </source>
</evidence>
<feature type="compositionally biased region" description="Low complexity" evidence="4">
    <location>
        <begin position="331"/>
        <end position="349"/>
    </location>
</feature>
<dbReference type="CDD" id="cd16691">
    <property type="entry name" value="mRING-H2-C3H3C2_Mio"/>
    <property type="match status" value="1"/>
</dbReference>
<dbReference type="InterPro" id="IPR015943">
    <property type="entry name" value="WD40/YVTN_repeat-like_dom_sf"/>
</dbReference>
<dbReference type="PANTHER" id="PTHR16453">
    <property type="entry name" value="WD40 DOMAIN-CONTAINING PROTEIN MIO FAMILY MEMBER"/>
    <property type="match status" value="1"/>
</dbReference>
<comment type="similarity">
    <text evidence="1">Belongs to the WD repeat mio family.</text>
</comment>
<evidence type="ECO:0000256" key="4">
    <source>
        <dbReference type="SAM" id="MobiDB-lite"/>
    </source>
</evidence>
<evidence type="ECO:0000313" key="8">
    <source>
        <dbReference type="Proteomes" id="UP000313359"/>
    </source>
</evidence>
<name>A0A5C2RV07_9APHY</name>
<dbReference type="InterPro" id="IPR036322">
    <property type="entry name" value="WD40_repeat_dom_sf"/>
</dbReference>
<feature type="domain" description="MIOS-like alpha-solenoid" evidence="6">
    <location>
        <begin position="779"/>
        <end position="910"/>
    </location>
</feature>
<keyword evidence="8" id="KW-1185">Reference proteome</keyword>
<protein>
    <submittedName>
        <fullName evidence="7">Uncharacterized protein</fullName>
    </submittedName>
</protein>
<feature type="compositionally biased region" description="Basic and acidic residues" evidence="4">
    <location>
        <begin position="563"/>
        <end position="573"/>
    </location>
</feature>
<dbReference type="Proteomes" id="UP000313359">
    <property type="component" value="Unassembled WGS sequence"/>
</dbReference>
<feature type="region of interest" description="Disordered" evidence="4">
    <location>
        <begin position="463"/>
        <end position="583"/>
    </location>
</feature>
<dbReference type="SUPFAM" id="SSF50978">
    <property type="entry name" value="WD40 repeat-like"/>
    <property type="match status" value="1"/>
</dbReference>
<feature type="compositionally biased region" description="Basic residues" evidence="4">
    <location>
        <begin position="549"/>
        <end position="562"/>
    </location>
</feature>
<evidence type="ECO:0000259" key="6">
    <source>
        <dbReference type="Pfam" id="PF21719"/>
    </source>
</evidence>
<dbReference type="InterPro" id="IPR031488">
    <property type="entry name" value="Zn_ribbon_mio"/>
</dbReference>
<feature type="compositionally biased region" description="Basic residues" evidence="4">
    <location>
        <begin position="731"/>
        <end position="741"/>
    </location>
</feature>
<gene>
    <name evidence="7" type="ORF">L227DRAFT_556337</name>
</gene>
<evidence type="ECO:0000256" key="3">
    <source>
        <dbReference type="ARBA" id="ARBA00022737"/>
    </source>
</evidence>
<evidence type="ECO:0000259" key="5">
    <source>
        <dbReference type="Pfam" id="PF17034"/>
    </source>
</evidence>
<reference evidence="7" key="1">
    <citation type="journal article" date="2018" name="Genome Biol. Evol.">
        <title>Genomics and development of Lentinus tigrinus, a white-rot wood-decaying mushroom with dimorphic fruiting bodies.</title>
        <authorList>
            <person name="Wu B."/>
            <person name="Xu Z."/>
            <person name="Knudson A."/>
            <person name="Carlson A."/>
            <person name="Chen N."/>
            <person name="Kovaka S."/>
            <person name="LaButti K."/>
            <person name="Lipzen A."/>
            <person name="Pennachio C."/>
            <person name="Riley R."/>
            <person name="Schakwitz W."/>
            <person name="Umezawa K."/>
            <person name="Ohm R.A."/>
            <person name="Grigoriev I.V."/>
            <person name="Nagy L.G."/>
            <person name="Gibbons J."/>
            <person name="Hibbett D."/>
        </authorList>
    </citation>
    <scope>NUCLEOTIDE SEQUENCE [LARGE SCALE GENOMIC DNA]</scope>
    <source>
        <strain evidence="7">ALCF2SS1-6</strain>
    </source>
</reference>
<evidence type="ECO:0000256" key="1">
    <source>
        <dbReference type="ARBA" id="ARBA00009713"/>
    </source>
</evidence>
<dbReference type="GO" id="GO:0005737">
    <property type="term" value="C:cytoplasm"/>
    <property type="evidence" value="ECO:0007669"/>
    <property type="project" value="TreeGrafter"/>
</dbReference>
<keyword evidence="2" id="KW-0853">WD repeat</keyword>
<dbReference type="Pfam" id="PF17034">
    <property type="entry name" value="zinc_ribbon_16"/>
    <property type="match status" value="1"/>
</dbReference>